<gene>
    <name evidence="7" type="ORF">CLUMA_CG017637</name>
</gene>
<dbReference type="GO" id="GO:0016020">
    <property type="term" value="C:membrane"/>
    <property type="evidence" value="ECO:0007669"/>
    <property type="project" value="UniProtKB-SubCell"/>
</dbReference>
<name>A0A1J1IWN1_9DIPT</name>
<feature type="transmembrane region" description="Helical" evidence="6">
    <location>
        <begin position="103"/>
        <end position="129"/>
    </location>
</feature>
<organism evidence="7 8">
    <name type="scientific">Clunio marinus</name>
    <dbReference type="NCBI Taxonomy" id="568069"/>
    <lineage>
        <taxon>Eukaryota</taxon>
        <taxon>Metazoa</taxon>
        <taxon>Ecdysozoa</taxon>
        <taxon>Arthropoda</taxon>
        <taxon>Hexapoda</taxon>
        <taxon>Insecta</taxon>
        <taxon>Pterygota</taxon>
        <taxon>Neoptera</taxon>
        <taxon>Endopterygota</taxon>
        <taxon>Diptera</taxon>
        <taxon>Nematocera</taxon>
        <taxon>Chironomoidea</taxon>
        <taxon>Chironomidae</taxon>
        <taxon>Clunio</taxon>
    </lineage>
</organism>
<sequence length="137" mass="15295">FYTTLITFIKTEKNGRIKSLITLAFFGSIGVTFLILACALPQYNKWWPFFTVLFYMASPLPTMISKRQNYDNSSCLELSIFVTVGIILSSFALPIVLCLAGTIATGACVLNILGNVVVYLTLFGFFLAFQEDHGWQI</sequence>
<evidence type="ECO:0000256" key="5">
    <source>
        <dbReference type="ARBA" id="ARBA00023136"/>
    </source>
</evidence>
<evidence type="ECO:0000256" key="6">
    <source>
        <dbReference type="SAM" id="Phobius"/>
    </source>
</evidence>
<evidence type="ECO:0000256" key="3">
    <source>
        <dbReference type="ARBA" id="ARBA00022692"/>
    </source>
</evidence>
<dbReference type="GO" id="GO:0032511">
    <property type="term" value="P:late endosome to vacuole transport via multivesicular body sorting pathway"/>
    <property type="evidence" value="ECO:0007669"/>
    <property type="project" value="TreeGrafter"/>
</dbReference>
<dbReference type="GO" id="GO:0005768">
    <property type="term" value="C:endosome"/>
    <property type="evidence" value="ECO:0007669"/>
    <property type="project" value="TreeGrafter"/>
</dbReference>
<dbReference type="OrthoDB" id="14246at2759"/>
<dbReference type="PANTHER" id="PTHR12050">
    <property type="entry name" value="LEPTIN RECEPTOR-RELATED"/>
    <property type="match status" value="1"/>
</dbReference>
<dbReference type="PANTHER" id="PTHR12050:SF0">
    <property type="entry name" value="RH04491P"/>
    <property type="match status" value="1"/>
</dbReference>
<evidence type="ECO:0000313" key="7">
    <source>
        <dbReference type="EMBL" id="CRL04567.1"/>
    </source>
</evidence>
<feature type="non-terminal residue" evidence="7">
    <location>
        <position position="1"/>
    </location>
</feature>
<dbReference type="Proteomes" id="UP000183832">
    <property type="component" value="Unassembled WGS sequence"/>
</dbReference>
<feature type="transmembrane region" description="Helical" evidence="6">
    <location>
        <begin position="20"/>
        <end position="40"/>
    </location>
</feature>
<dbReference type="AlphaFoldDB" id="A0A1J1IWN1"/>
<evidence type="ECO:0000256" key="2">
    <source>
        <dbReference type="ARBA" id="ARBA00005645"/>
    </source>
</evidence>
<keyword evidence="3 6" id="KW-0812">Transmembrane</keyword>
<evidence type="ECO:0000313" key="8">
    <source>
        <dbReference type="Proteomes" id="UP000183832"/>
    </source>
</evidence>
<evidence type="ECO:0000256" key="4">
    <source>
        <dbReference type="ARBA" id="ARBA00022989"/>
    </source>
</evidence>
<evidence type="ECO:0000256" key="1">
    <source>
        <dbReference type="ARBA" id="ARBA00004141"/>
    </source>
</evidence>
<feature type="transmembrane region" description="Helical" evidence="6">
    <location>
        <begin position="76"/>
        <end position="97"/>
    </location>
</feature>
<protein>
    <submittedName>
        <fullName evidence="7">CLUMA_CG017637, isoform B</fullName>
    </submittedName>
</protein>
<proteinExistence type="inferred from homology"/>
<reference evidence="7 8" key="1">
    <citation type="submission" date="2015-04" db="EMBL/GenBank/DDBJ databases">
        <authorList>
            <person name="Syromyatnikov M.Y."/>
            <person name="Popov V.N."/>
        </authorList>
    </citation>
    <scope>NUCLEOTIDE SEQUENCE [LARGE SCALE GENOMIC DNA]</scope>
</reference>
<accession>A0A1J1IWN1</accession>
<dbReference type="Pfam" id="PF04133">
    <property type="entry name" value="Vps55"/>
    <property type="match status" value="1"/>
</dbReference>
<comment type="similarity">
    <text evidence="2">Belongs to the OB-RGRP/VPS55 family.</text>
</comment>
<comment type="subcellular location">
    <subcellularLocation>
        <location evidence="1">Membrane</location>
        <topology evidence="1">Multi-pass membrane protein</topology>
    </subcellularLocation>
</comment>
<dbReference type="EMBL" id="CVRI01000063">
    <property type="protein sequence ID" value="CRL04567.1"/>
    <property type="molecule type" value="Genomic_DNA"/>
</dbReference>
<dbReference type="InterPro" id="IPR007262">
    <property type="entry name" value="Vps55/LEPROT"/>
</dbReference>
<keyword evidence="4 6" id="KW-1133">Transmembrane helix</keyword>
<keyword evidence="5 6" id="KW-0472">Membrane</keyword>
<keyword evidence="8" id="KW-1185">Reference proteome</keyword>